<proteinExistence type="predicted"/>
<reference evidence="2 3" key="1">
    <citation type="journal article" date="2014" name="Agronomy (Basel)">
        <title>A Draft Genome Sequence for Ensete ventricosum, the Drought-Tolerant Tree Against Hunger.</title>
        <authorList>
            <person name="Harrison J."/>
            <person name="Moore K.A."/>
            <person name="Paszkiewicz K."/>
            <person name="Jones T."/>
            <person name="Grant M."/>
            <person name="Ambacheew D."/>
            <person name="Muzemil S."/>
            <person name="Studholme D.J."/>
        </authorList>
    </citation>
    <scope>NUCLEOTIDE SEQUENCE [LARGE SCALE GENOMIC DNA]</scope>
</reference>
<dbReference type="AlphaFoldDB" id="A0A427ABI7"/>
<evidence type="ECO:0000313" key="3">
    <source>
        <dbReference type="Proteomes" id="UP000287651"/>
    </source>
</evidence>
<feature type="compositionally biased region" description="Basic and acidic residues" evidence="1">
    <location>
        <begin position="1"/>
        <end position="14"/>
    </location>
</feature>
<gene>
    <name evidence="2" type="ORF">B296_00031814</name>
</gene>
<dbReference type="Proteomes" id="UP000287651">
    <property type="component" value="Unassembled WGS sequence"/>
</dbReference>
<feature type="compositionally biased region" description="Basic and acidic residues" evidence="1">
    <location>
        <begin position="115"/>
        <end position="129"/>
    </location>
</feature>
<feature type="non-terminal residue" evidence="2">
    <location>
        <position position="135"/>
    </location>
</feature>
<feature type="region of interest" description="Disordered" evidence="1">
    <location>
        <begin position="1"/>
        <end position="135"/>
    </location>
</feature>
<comment type="caution">
    <text evidence="2">The sequence shown here is derived from an EMBL/GenBank/DDBJ whole genome shotgun (WGS) entry which is preliminary data.</text>
</comment>
<sequence>MDLSDLREIPKVSEGKASSVRTTTPAWEVSVSPTREAPKASSKRPIDAPTEQVDDPARRQKKVKVLTSRHKSQHNEWGSHSHSKGKEPKAPSEEPETPVESDEGDASPVHHCPRSMKDLFKTKVHKDDAGYYALH</sequence>
<accession>A0A427ABI7</accession>
<evidence type="ECO:0000256" key="1">
    <source>
        <dbReference type="SAM" id="MobiDB-lite"/>
    </source>
</evidence>
<evidence type="ECO:0000313" key="2">
    <source>
        <dbReference type="EMBL" id="RRT73607.1"/>
    </source>
</evidence>
<dbReference type="EMBL" id="AMZH03003043">
    <property type="protein sequence ID" value="RRT73607.1"/>
    <property type="molecule type" value="Genomic_DNA"/>
</dbReference>
<feature type="compositionally biased region" description="Basic residues" evidence="1">
    <location>
        <begin position="59"/>
        <end position="72"/>
    </location>
</feature>
<name>A0A427ABI7_ENSVE</name>
<organism evidence="2 3">
    <name type="scientific">Ensete ventricosum</name>
    <name type="common">Abyssinian banana</name>
    <name type="synonym">Musa ensete</name>
    <dbReference type="NCBI Taxonomy" id="4639"/>
    <lineage>
        <taxon>Eukaryota</taxon>
        <taxon>Viridiplantae</taxon>
        <taxon>Streptophyta</taxon>
        <taxon>Embryophyta</taxon>
        <taxon>Tracheophyta</taxon>
        <taxon>Spermatophyta</taxon>
        <taxon>Magnoliopsida</taxon>
        <taxon>Liliopsida</taxon>
        <taxon>Zingiberales</taxon>
        <taxon>Musaceae</taxon>
        <taxon>Ensete</taxon>
    </lineage>
</organism>
<feature type="compositionally biased region" description="Basic and acidic residues" evidence="1">
    <location>
        <begin position="73"/>
        <end position="92"/>
    </location>
</feature>
<protein>
    <submittedName>
        <fullName evidence="2">Uncharacterized protein</fullName>
    </submittedName>
</protein>
<feature type="compositionally biased region" description="Acidic residues" evidence="1">
    <location>
        <begin position="93"/>
        <end position="105"/>
    </location>
</feature>